<evidence type="ECO:0000313" key="4">
    <source>
        <dbReference type="Proteomes" id="UP001211866"/>
    </source>
</evidence>
<name>A0ABY7N7U2_ALCFA</name>
<evidence type="ECO:0000256" key="2">
    <source>
        <dbReference type="SAM" id="SignalP"/>
    </source>
</evidence>
<keyword evidence="4" id="KW-1185">Reference proteome</keyword>
<proteinExistence type="predicted"/>
<sequence>MMKRTAIAAALLSTFTLIPAPALAYIKCDVSDVCAETSRQQGQQTRQRIGDMERSFVQVVLESVERLLGGLREQTGALTASDAQNTQAAGKNSQRVQQAAEITTENRRRAPMTCPATSTAQAPYKPKIGGNGFDPKPYKLSKQSVDANAVNKTTLPPRTLAYARSNVGVGGCVDFSDPASPLGLLCEKAGAPANGQSEYKDADVRAETLFDGPRGFPSVPLHGPERDARIANLNLLFNGSPPETPADDALSRAQNAAPYLGLLREYRAAKSLAEHEAKHYDALTTVDRDTRSALDAIKSEYPAFYAEFFKNVDTENGVSIAALLELQVESRAGNKDWLKKMSESTPEEKLNEQLAMQALALRIEHQQLQQMQRLSIAQSKALDLLIESTLRTQLDQQTEQMSVSTASAAAQDVKSVN</sequence>
<gene>
    <name evidence="3" type="ORF">M2J83_09345</name>
</gene>
<reference evidence="3 4" key="1">
    <citation type="submission" date="2022-05" db="EMBL/GenBank/DDBJ databases">
        <title>Complete sequence of strain NY11312.</title>
        <authorList>
            <person name="Zhou D."/>
        </authorList>
    </citation>
    <scope>NUCLEOTIDE SEQUENCE [LARGE SCALE GENOMIC DNA]</scope>
    <source>
        <strain evidence="3 4">NY11312</strain>
    </source>
</reference>
<evidence type="ECO:0000256" key="1">
    <source>
        <dbReference type="SAM" id="MobiDB-lite"/>
    </source>
</evidence>
<evidence type="ECO:0008006" key="5">
    <source>
        <dbReference type="Google" id="ProtNLM"/>
    </source>
</evidence>
<dbReference type="EMBL" id="CP096916">
    <property type="protein sequence ID" value="WBM39995.1"/>
    <property type="molecule type" value="Genomic_DNA"/>
</dbReference>
<dbReference type="Proteomes" id="UP001211866">
    <property type="component" value="Chromosome"/>
</dbReference>
<accession>A0ABY7N7U2</accession>
<feature type="signal peptide" evidence="2">
    <location>
        <begin position="1"/>
        <end position="24"/>
    </location>
</feature>
<feature type="region of interest" description="Disordered" evidence="1">
    <location>
        <begin position="81"/>
        <end position="128"/>
    </location>
</feature>
<keyword evidence="2" id="KW-0732">Signal</keyword>
<feature type="compositionally biased region" description="Polar residues" evidence="1">
    <location>
        <begin position="81"/>
        <end position="103"/>
    </location>
</feature>
<evidence type="ECO:0000313" key="3">
    <source>
        <dbReference type="EMBL" id="WBM39995.1"/>
    </source>
</evidence>
<dbReference type="RefSeq" id="WP_270119892.1">
    <property type="nucleotide sequence ID" value="NZ_CP096916.1"/>
</dbReference>
<organism evidence="3 4">
    <name type="scientific">Alcaligenes faecalis</name>
    <dbReference type="NCBI Taxonomy" id="511"/>
    <lineage>
        <taxon>Bacteria</taxon>
        <taxon>Pseudomonadati</taxon>
        <taxon>Pseudomonadota</taxon>
        <taxon>Betaproteobacteria</taxon>
        <taxon>Burkholderiales</taxon>
        <taxon>Alcaligenaceae</taxon>
        <taxon>Alcaligenes</taxon>
    </lineage>
</organism>
<feature type="chain" id="PRO_5047312930" description="Secreted protein" evidence="2">
    <location>
        <begin position="25"/>
        <end position="417"/>
    </location>
</feature>
<protein>
    <recommendedName>
        <fullName evidence="5">Secreted protein</fullName>
    </recommendedName>
</protein>